<keyword evidence="7" id="KW-1185">Reference proteome</keyword>
<feature type="region of interest" description="Disordered" evidence="4">
    <location>
        <begin position="107"/>
        <end position="164"/>
    </location>
</feature>
<name>A0A2P6U4S2_CHLSO</name>
<feature type="region of interest" description="Disordered" evidence="4">
    <location>
        <begin position="810"/>
        <end position="920"/>
    </location>
</feature>
<keyword evidence="2" id="KW-0863">Zinc-finger</keyword>
<dbReference type="InterPro" id="IPR004333">
    <property type="entry name" value="SBP_dom"/>
</dbReference>
<evidence type="ECO:0000259" key="5">
    <source>
        <dbReference type="PROSITE" id="PS51141"/>
    </source>
</evidence>
<keyword evidence="3" id="KW-0862">Zinc</keyword>
<dbReference type="SUPFAM" id="SSF103612">
    <property type="entry name" value="SBT domain"/>
    <property type="match status" value="2"/>
</dbReference>
<dbReference type="GO" id="GO:0008270">
    <property type="term" value="F:zinc ion binding"/>
    <property type="evidence" value="ECO:0007669"/>
    <property type="project" value="UniProtKB-KW"/>
</dbReference>
<evidence type="ECO:0000256" key="2">
    <source>
        <dbReference type="ARBA" id="ARBA00022771"/>
    </source>
</evidence>
<evidence type="ECO:0000256" key="4">
    <source>
        <dbReference type="SAM" id="MobiDB-lite"/>
    </source>
</evidence>
<feature type="domain" description="SBP-type" evidence="5">
    <location>
        <begin position="735"/>
        <end position="813"/>
    </location>
</feature>
<keyword evidence="1" id="KW-0479">Metal-binding</keyword>
<dbReference type="EMBL" id="LHPG02000001">
    <property type="protein sequence ID" value="PRW61318.1"/>
    <property type="molecule type" value="Genomic_DNA"/>
</dbReference>
<feature type="compositionally biased region" description="Acidic residues" evidence="4">
    <location>
        <begin position="117"/>
        <end position="130"/>
    </location>
</feature>
<dbReference type="PANTHER" id="PTHR31251">
    <property type="entry name" value="SQUAMOSA PROMOTER-BINDING-LIKE PROTEIN 4"/>
    <property type="match status" value="1"/>
</dbReference>
<dbReference type="Gene3D" id="4.10.1100.10">
    <property type="entry name" value="Transcription factor, SBP-box domain"/>
    <property type="match status" value="2"/>
</dbReference>
<dbReference type="InterPro" id="IPR036893">
    <property type="entry name" value="SBP_sf"/>
</dbReference>
<feature type="compositionally biased region" description="Low complexity" evidence="4">
    <location>
        <begin position="145"/>
        <end position="164"/>
    </location>
</feature>
<reference evidence="6 7" key="1">
    <citation type="journal article" date="2018" name="Plant J.">
        <title>Genome sequences of Chlorella sorokiniana UTEX 1602 and Micractinium conductrix SAG 241.80: implications to maltose excretion by a green alga.</title>
        <authorList>
            <person name="Arriola M.B."/>
            <person name="Velmurugan N."/>
            <person name="Zhang Y."/>
            <person name="Plunkett M.H."/>
            <person name="Hondzo H."/>
            <person name="Barney B.M."/>
        </authorList>
    </citation>
    <scope>NUCLEOTIDE SEQUENCE [LARGE SCALE GENOMIC DNA]</scope>
    <source>
        <strain evidence="7">UTEX 1602</strain>
    </source>
</reference>
<feature type="compositionally biased region" description="Low complexity" evidence="4">
    <location>
        <begin position="811"/>
        <end position="821"/>
    </location>
</feature>
<dbReference type="OrthoDB" id="1302521at2759"/>
<dbReference type="GO" id="GO:0005634">
    <property type="term" value="C:nucleus"/>
    <property type="evidence" value="ECO:0007669"/>
    <property type="project" value="InterPro"/>
</dbReference>
<comment type="caution">
    <text evidence="6">The sequence shown here is derived from an EMBL/GenBank/DDBJ whole genome shotgun (WGS) entry which is preliminary data.</text>
</comment>
<dbReference type="GO" id="GO:0003677">
    <property type="term" value="F:DNA binding"/>
    <property type="evidence" value="ECO:0007669"/>
    <property type="project" value="InterPro"/>
</dbReference>
<dbReference type="PANTHER" id="PTHR31251:SF169">
    <property type="entry name" value="SQUAMOSA PROMOTER-BINDING-LIKE PROTEIN 8"/>
    <property type="match status" value="1"/>
</dbReference>
<dbReference type="Proteomes" id="UP000239899">
    <property type="component" value="Unassembled WGS sequence"/>
</dbReference>
<dbReference type="InterPro" id="IPR044817">
    <property type="entry name" value="SBP-like"/>
</dbReference>
<evidence type="ECO:0000256" key="1">
    <source>
        <dbReference type="ARBA" id="ARBA00022723"/>
    </source>
</evidence>
<evidence type="ECO:0000313" key="7">
    <source>
        <dbReference type="Proteomes" id="UP000239899"/>
    </source>
</evidence>
<sequence>MDWSVGDYDWDDLAAVAAKREGRPRAEVRCQVEGCTADMQELRPFYQRLRICETHAKAHSITDASGRAMRFCQQCSKLQPLKMFEGGHRSCAASLDKRRARRSLAVVARRRNAATSDTEEEEEEEEEEEQPVSRQPKRRATRQESGSASGSAGSNGEHSASQLPGDVDDLDLLLQLSPEVLADVLLADCDSHLQAAGSNSAAWAGPQAGYAQAGLPGWPGQQGGDQLVTLCIKLFGATPDQLPADLQAQLQMAMTLTPTVLQATLRHGCLCLTVTALLSPAELERMQNKHPSGFAASVAAAVAKAQAASGAPDSACKLLVQAGSQLAAAGTQRCVVAAQPLPDAPGSTAARLLAAPRLITPHVLCSVGGSQPIQLVLVGPGLADPSVALHCRSRGRHQVVTMLRVRRSAAAAGSLQEPATPPPADRRSADSGLDSNGEDEWAPSAAGPAAADSSEASAPTAAEVAFEAATLAPGEDALLVQLSAPAQGWGLCELETAAGPLLSRAVPLLVLPPTASAAADELAAGLAGLPPSEAASLLLHLGFAMQAAELAPRLQEAAVQRVSRLACALALACGERSWVSAARLLLPAIALAVQPGEGCSCNTHGQAAGGKDGQPACSVADAMAGLRACKGMAADQQQRLDLLLARMAAQESEEAVTPQQAQQAQHAAPARPAARLSDWFWAGCNLAAGAATAGPAGRTQMIVQAAGASEQAVGPAAVEQAPADAPVPPATSAGPILCQVPGCNTNLVGLAQFYRRVRICETHGKAHSITDASGHAMRFCQQCSKLQPLELFSGDRRSCATSLDKRRARRSVAAAGVRASGEASPGRESVERKRRSNQGSPDAEESPGQLGLSKRHSPLRDSGSLTWSMDSFGEERAHSQPQLAPSSGRGGSSLGSPGLSMHGWPVSSEEGAPSGGAPAAATPVWQLSSCGSPMPSFVLGGEASVQAPPPLPALLQHSVRPALQAAQPAVATSRLLPHPHTPAAGAASGRPVSEVPALVAMPLPLAEQLALQMHLSTPAAQPALPAAQLAVPAANATDAELLDWLATEDAHLLSGELLQR</sequence>
<organism evidence="6 7">
    <name type="scientific">Chlorella sorokiniana</name>
    <name type="common">Freshwater green alga</name>
    <dbReference type="NCBI Taxonomy" id="3076"/>
    <lineage>
        <taxon>Eukaryota</taxon>
        <taxon>Viridiplantae</taxon>
        <taxon>Chlorophyta</taxon>
        <taxon>core chlorophytes</taxon>
        <taxon>Trebouxiophyceae</taxon>
        <taxon>Chlorellales</taxon>
        <taxon>Chlorellaceae</taxon>
        <taxon>Chlorella clade</taxon>
        <taxon>Chlorella</taxon>
    </lineage>
</organism>
<dbReference type="AlphaFoldDB" id="A0A2P6U4S2"/>
<dbReference type="PROSITE" id="PS51141">
    <property type="entry name" value="ZF_SBP"/>
    <property type="match status" value="2"/>
</dbReference>
<feature type="compositionally biased region" description="Low complexity" evidence="4">
    <location>
        <begin position="907"/>
        <end position="920"/>
    </location>
</feature>
<feature type="domain" description="SBP-type" evidence="5">
    <location>
        <begin position="27"/>
        <end position="105"/>
    </location>
</feature>
<gene>
    <name evidence="6" type="ORF">C2E21_0691</name>
</gene>
<evidence type="ECO:0000313" key="6">
    <source>
        <dbReference type="EMBL" id="PRW61318.1"/>
    </source>
</evidence>
<accession>A0A2P6U4S2</accession>
<dbReference type="Pfam" id="PF03110">
    <property type="entry name" value="SBP"/>
    <property type="match status" value="2"/>
</dbReference>
<dbReference type="STRING" id="3076.A0A2P6U4S2"/>
<evidence type="ECO:0000256" key="3">
    <source>
        <dbReference type="ARBA" id="ARBA00022833"/>
    </source>
</evidence>
<protein>
    <submittedName>
        <fullName evidence="6">Squamosa promoter binding</fullName>
    </submittedName>
</protein>
<feature type="compositionally biased region" description="Low complexity" evidence="4">
    <location>
        <begin position="442"/>
        <end position="458"/>
    </location>
</feature>
<proteinExistence type="predicted"/>
<feature type="region of interest" description="Disordered" evidence="4">
    <location>
        <begin position="410"/>
        <end position="458"/>
    </location>
</feature>